<organism evidence="7 8">
    <name type="scientific">Leifsonella bigeumensis</name>
    <dbReference type="NCBI Taxonomy" id="433643"/>
    <lineage>
        <taxon>Bacteria</taxon>
        <taxon>Bacillati</taxon>
        <taxon>Actinomycetota</taxon>
        <taxon>Actinomycetes</taxon>
        <taxon>Micrococcales</taxon>
        <taxon>Microbacteriaceae</taxon>
        <taxon>Leifsonella</taxon>
    </lineage>
</organism>
<evidence type="ECO:0000259" key="6">
    <source>
        <dbReference type="PROSITE" id="PS50983"/>
    </source>
</evidence>
<evidence type="ECO:0000256" key="4">
    <source>
        <dbReference type="ARBA" id="ARBA00022729"/>
    </source>
</evidence>
<evidence type="ECO:0000256" key="1">
    <source>
        <dbReference type="ARBA" id="ARBA00004196"/>
    </source>
</evidence>
<accession>A0ABP7FFM9</accession>
<evidence type="ECO:0000313" key="8">
    <source>
        <dbReference type="Proteomes" id="UP001501004"/>
    </source>
</evidence>
<dbReference type="SUPFAM" id="SSF53807">
    <property type="entry name" value="Helical backbone' metal receptor"/>
    <property type="match status" value="1"/>
</dbReference>
<feature type="signal peptide" evidence="5">
    <location>
        <begin position="1"/>
        <end position="18"/>
    </location>
</feature>
<gene>
    <name evidence="7" type="primary">cdtB</name>
    <name evidence="7" type="ORF">GCM10022239_12830</name>
</gene>
<evidence type="ECO:0000313" key="7">
    <source>
        <dbReference type="EMBL" id="GAA3738696.1"/>
    </source>
</evidence>
<evidence type="ECO:0000256" key="3">
    <source>
        <dbReference type="ARBA" id="ARBA00022448"/>
    </source>
</evidence>
<reference evidence="8" key="1">
    <citation type="journal article" date="2019" name="Int. J. Syst. Evol. Microbiol.">
        <title>The Global Catalogue of Microorganisms (GCM) 10K type strain sequencing project: providing services to taxonomists for standard genome sequencing and annotation.</title>
        <authorList>
            <consortium name="The Broad Institute Genomics Platform"/>
            <consortium name="The Broad Institute Genome Sequencing Center for Infectious Disease"/>
            <person name="Wu L."/>
            <person name="Ma J."/>
        </authorList>
    </citation>
    <scope>NUCLEOTIDE SEQUENCE [LARGE SCALE GENOMIC DNA]</scope>
    <source>
        <strain evidence="8">JCM 16949</strain>
    </source>
</reference>
<feature type="domain" description="Fe/B12 periplasmic-binding" evidence="6">
    <location>
        <begin position="57"/>
        <end position="325"/>
    </location>
</feature>
<evidence type="ECO:0000256" key="5">
    <source>
        <dbReference type="SAM" id="SignalP"/>
    </source>
</evidence>
<dbReference type="InterPro" id="IPR002491">
    <property type="entry name" value="ABC_transptr_periplasmic_BD"/>
</dbReference>
<comment type="subcellular location">
    <subcellularLocation>
        <location evidence="1">Cell envelope</location>
    </subcellularLocation>
</comment>
<keyword evidence="4 5" id="KW-0732">Signal</keyword>
<dbReference type="PANTHER" id="PTHR30532">
    <property type="entry name" value="IRON III DICITRATE-BINDING PERIPLASMIC PROTEIN"/>
    <property type="match status" value="1"/>
</dbReference>
<dbReference type="InterPro" id="IPR051313">
    <property type="entry name" value="Bact_iron-sidero_bind"/>
</dbReference>
<dbReference type="PROSITE" id="PS50983">
    <property type="entry name" value="FE_B12_PBP"/>
    <property type="match status" value="1"/>
</dbReference>
<dbReference type="CDD" id="cd01146">
    <property type="entry name" value="FhuD"/>
    <property type="match status" value="1"/>
</dbReference>
<feature type="chain" id="PRO_5045352557" evidence="5">
    <location>
        <begin position="19"/>
        <end position="325"/>
    </location>
</feature>
<dbReference type="Gene3D" id="3.40.50.1980">
    <property type="entry name" value="Nitrogenase molybdenum iron protein domain"/>
    <property type="match status" value="2"/>
</dbReference>
<dbReference type="EMBL" id="BAABAE010000003">
    <property type="protein sequence ID" value="GAA3738696.1"/>
    <property type="molecule type" value="Genomic_DNA"/>
</dbReference>
<dbReference type="PRINTS" id="PR01715">
    <property type="entry name" value="FERRIBNDNGPP"/>
</dbReference>
<dbReference type="PANTHER" id="PTHR30532:SF1">
    <property type="entry name" value="IRON(3+)-HYDROXAMATE-BINDING PROTEIN FHUD"/>
    <property type="match status" value="1"/>
</dbReference>
<dbReference type="RefSeq" id="WP_344754905.1">
    <property type="nucleotide sequence ID" value="NZ_BAABAE010000003.1"/>
</dbReference>
<dbReference type="Proteomes" id="UP001501004">
    <property type="component" value="Unassembled WGS sequence"/>
</dbReference>
<evidence type="ECO:0000256" key="2">
    <source>
        <dbReference type="ARBA" id="ARBA00008814"/>
    </source>
</evidence>
<proteinExistence type="inferred from homology"/>
<comment type="caution">
    <text evidence="7">The sequence shown here is derived from an EMBL/GenBank/DDBJ whole genome shotgun (WGS) entry which is preliminary data.</text>
</comment>
<sequence length="325" mass="33537">MRFRLLPLAATTIAAALALSGCGVTEEPDDGAQASADTITITDARGVDVELDGPASRVVGTEWNVLEHLVSLGVMPVGAADVDGYTAWVSAEPLSDDVTDIGVRGEPSVETIASLKPDLVVATTDLPEAAIAQLEEFVPVLVVRSADASRPIEQMYDNVNLIAKATGTETEAKALLAEYEKAVADGAAALSAAGLTGEPVAFADGWVASNQVSIRPFVSGSLIAAVNESLGLTTPWTLEGDPDYGLASTDVEGLTALGDVTFVYITNGTAETDPFAAGLAGNAIWESLPFVTGGNVHRLVDGIWMFGGPSSMEQYIDALVAALTD</sequence>
<keyword evidence="8" id="KW-1185">Reference proteome</keyword>
<comment type="similarity">
    <text evidence="2">Belongs to the bacterial solute-binding protein 8 family.</text>
</comment>
<dbReference type="PROSITE" id="PS51257">
    <property type="entry name" value="PROKAR_LIPOPROTEIN"/>
    <property type="match status" value="1"/>
</dbReference>
<protein>
    <submittedName>
        <fullName evidence="7">Siderophore ABC transporter substrate-binding protein CdtB</fullName>
    </submittedName>
</protein>
<name>A0ABP7FFM9_9MICO</name>
<dbReference type="Pfam" id="PF01497">
    <property type="entry name" value="Peripla_BP_2"/>
    <property type="match status" value="1"/>
</dbReference>
<keyword evidence="3" id="KW-0813">Transport</keyword>